<dbReference type="PANTHER" id="PTHR21485:SF6">
    <property type="entry name" value="N-ACYLNEURAMINATE CYTIDYLYLTRANSFERASE-RELATED"/>
    <property type="match status" value="1"/>
</dbReference>
<gene>
    <name evidence="1" type="ordered locus">Mmc1_0559</name>
</gene>
<proteinExistence type="predicted"/>
<reference evidence="2" key="1">
    <citation type="journal article" date="2009" name="Appl. Environ. Microbiol.">
        <title>Complete genome sequence of the chemolithoautotrophic marine magnetotactic coccus strain MC-1.</title>
        <authorList>
            <person name="Schubbe S."/>
            <person name="Williams T.J."/>
            <person name="Xie G."/>
            <person name="Kiss H.E."/>
            <person name="Brettin T.S."/>
            <person name="Martinez D."/>
            <person name="Ross C.A."/>
            <person name="Schuler D."/>
            <person name="Cox B.L."/>
            <person name="Nealson K.H."/>
            <person name="Bazylinski D.A."/>
        </authorList>
    </citation>
    <scope>NUCLEOTIDE SEQUENCE [LARGE SCALE GENOMIC DNA]</scope>
    <source>
        <strain evidence="2">ATCC BAA-1437 / JCM 17883 / MC-1</strain>
    </source>
</reference>
<dbReference type="Pfam" id="PF02348">
    <property type="entry name" value="CTP_transf_3"/>
    <property type="match status" value="1"/>
</dbReference>
<dbReference type="SUPFAM" id="SSF53448">
    <property type="entry name" value="Nucleotide-diphospho-sugar transferases"/>
    <property type="match status" value="1"/>
</dbReference>
<evidence type="ECO:0000313" key="2">
    <source>
        <dbReference type="Proteomes" id="UP000002586"/>
    </source>
</evidence>
<dbReference type="STRING" id="156889.Mmc1_0559"/>
<dbReference type="PANTHER" id="PTHR21485">
    <property type="entry name" value="HAD SUPERFAMILY MEMBERS CMAS AND KDSC"/>
    <property type="match status" value="1"/>
</dbReference>
<dbReference type="HOGENOM" id="CLU_042930_1_1_5"/>
<dbReference type="EMBL" id="CP000471">
    <property type="protein sequence ID" value="ABK43084.1"/>
    <property type="molecule type" value="Genomic_DNA"/>
</dbReference>
<protein>
    <submittedName>
        <fullName evidence="1">Acylneuraminate cytidylyltransferase</fullName>
    </submittedName>
</protein>
<evidence type="ECO:0000313" key="1">
    <source>
        <dbReference type="EMBL" id="ABK43084.1"/>
    </source>
</evidence>
<name>A0L541_MAGMM</name>
<dbReference type="Gene3D" id="3.90.550.10">
    <property type="entry name" value="Spore Coat Polysaccharide Biosynthesis Protein SpsA, Chain A"/>
    <property type="match status" value="1"/>
</dbReference>
<reference evidence="1 2" key="2">
    <citation type="journal article" date="2012" name="Int. J. Syst. Evol. Microbiol.">
        <title>Magnetococcus marinus gen. nov., sp. nov., a marine, magnetotactic bacterium that represents a novel lineage (Magnetococcaceae fam. nov.; Magnetococcales ord. nov.) at the base of the Alphaproteobacteria.</title>
        <authorList>
            <person name="Bazylinski D.A."/>
            <person name="Williams T.J."/>
            <person name="Lefevre C.T."/>
            <person name="Berg R.J."/>
            <person name="Zhang C.L."/>
            <person name="Bowser S.S."/>
            <person name="Dean A.J."/>
            <person name="Beveridge T.J."/>
        </authorList>
    </citation>
    <scope>NUCLEOTIDE SEQUENCE [LARGE SCALE GENOMIC DNA]</scope>
    <source>
        <strain evidence="2">ATCC BAA-1437 / JCM 17883 / MC-1</strain>
    </source>
</reference>
<dbReference type="KEGG" id="mgm:Mmc1_0559"/>
<sequence length="229" mass="24689">MVAGKRVLALIPARGGSKGIPGKNLVELGGKPLLAWSIETALACSGIDRVVLSSDDASIMACGRAYGCDVPFVRPAALSTDAAPAADAIMHALESLEEAYDYLVILQPTSPFRRVEDVEACLALSIKQGAPVVSVMEPRHPPQWMFSLGETGEMQPLLSGEIPYQRQKVRPYYALNGAVYVAEVAYFREHRSFLGERTLAHLMPAAFSVDIDTPDDLICARARLHALPG</sequence>
<dbReference type="RefSeq" id="WP_011712251.1">
    <property type="nucleotide sequence ID" value="NC_008576.1"/>
</dbReference>
<keyword evidence="1" id="KW-0548">Nucleotidyltransferase</keyword>
<organism evidence="1 2">
    <name type="scientific">Magnetococcus marinus (strain ATCC BAA-1437 / JCM 17883 / MC-1)</name>
    <dbReference type="NCBI Taxonomy" id="156889"/>
    <lineage>
        <taxon>Bacteria</taxon>
        <taxon>Pseudomonadati</taxon>
        <taxon>Pseudomonadota</taxon>
        <taxon>Magnetococcia</taxon>
        <taxon>Magnetococcales</taxon>
        <taxon>Magnetococcaceae</taxon>
        <taxon>Magnetococcus</taxon>
    </lineage>
</organism>
<keyword evidence="1" id="KW-0808">Transferase</keyword>
<dbReference type="InterPro" id="IPR003329">
    <property type="entry name" value="Cytidylyl_trans"/>
</dbReference>
<dbReference type="GO" id="GO:0008781">
    <property type="term" value="F:N-acylneuraminate cytidylyltransferase activity"/>
    <property type="evidence" value="ECO:0007669"/>
    <property type="project" value="TreeGrafter"/>
</dbReference>
<dbReference type="eggNOG" id="COG1083">
    <property type="taxonomic scope" value="Bacteria"/>
</dbReference>
<dbReference type="InterPro" id="IPR029044">
    <property type="entry name" value="Nucleotide-diphossugar_trans"/>
</dbReference>
<dbReference type="CDD" id="cd02513">
    <property type="entry name" value="CMP-NeuAc_Synthase"/>
    <property type="match status" value="1"/>
</dbReference>
<dbReference type="InterPro" id="IPR050793">
    <property type="entry name" value="CMP-NeuNAc_synthase"/>
</dbReference>
<keyword evidence="2" id="KW-1185">Reference proteome</keyword>
<dbReference type="Proteomes" id="UP000002586">
    <property type="component" value="Chromosome"/>
</dbReference>
<accession>A0L541</accession>
<dbReference type="AlphaFoldDB" id="A0L541"/>
<dbReference type="OrthoDB" id="9805604at2"/>